<gene>
    <name evidence="1" type="ORF">AYI68_g7169</name>
</gene>
<feature type="non-terminal residue" evidence="1">
    <location>
        <position position="26"/>
    </location>
</feature>
<comment type="caution">
    <text evidence="1">The sequence shown here is derived from an EMBL/GenBank/DDBJ whole genome shotgun (WGS) entry which is preliminary data.</text>
</comment>
<dbReference type="AlphaFoldDB" id="A0A1R0GPF8"/>
<dbReference type="Proteomes" id="UP000187455">
    <property type="component" value="Unassembled WGS sequence"/>
</dbReference>
<evidence type="ECO:0000313" key="1">
    <source>
        <dbReference type="EMBL" id="OLY78775.1"/>
    </source>
</evidence>
<name>A0A1R0GPF8_9FUNG</name>
<keyword evidence="2" id="KW-1185">Reference proteome</keyword>
<protein>
    <submittedName>
        <fullName evidence="1">Uncharacterized protein</fullName>
    </submittedName>
</protein>
<accession>A0A1R0GPF8</accession>
<organism evidence="1 2">
    <name type="scientific">Smittium mucronatum</name>
    <dbReference type="NCBI Taxonomy" id="133383"/>
    <lineage>
        <taxon>Eukaryota</taxon>
        <taxon>Fungi</taxon>
        <taxon>Fungi incertae sedis</taxon>
        <taxon>Zoopagomycota</taxon>
        <taxon>Kickxellomycotina</taxon>
        <taxon>Harpellomycetes</taxon>
        <taxon>Harpellales</taxon>
        <taxon>Legeriomycetaceae</taxon>
        <taxon>Smittium</taxon>
    </lineage>
</organism>
<reference evidence="1 2" key="1">
    <citation type="journal article" date="2016" name="Mol. Biol. Evol.">
        <title>Genome-Wide Survey of Gut Fungi (Harpellales) Reveals the First Horizontally Transferred Ubiquitin Gene from a Mosquito Host.</title>
        <authorList>
            <person name="Wang Y."/>
            <person name="White M.M."/>
            <person name="Kvist S."/>
            <person name="Moncalvo J.M."/>
        </authorList>
    </citation>
    <scope>NUCLEOTIDE SEQUENCE [LARGE SCALE GENOMIC DNA]</scope>
    <source>
        <strain evidence="1 2">ALG-7-W6</strain>
    </source>
</reference>
<sequence>MAETLYSMIQVLELVQQTASLENYNR</sequence>
<dbReference type="EMBL" id="LSSL01005534">
    <property type="protein sequence ID" value="OLY78775.1"/>
    <property type="molecule type" value="Genomic_DNA"/>
</dbReference>
<evidence type="ECO:0000313" key="2">
    <source>
        <dbReference type="Proteomes" id="UP000187455"/>
    </source>
</evidence>
<proteinExistence type="predicted"/>